<dbReference type="InterPro" id="IPR000408">
    <property type="entry name" value="Reg_chr_condens"/>
</dbReference>
<keyword evidence="11" id="KW-0040">ANK repeat</keyword>
<evidence type="ECO:0000313" key="16">
    <source>
        <dbReference type="Proteomes" id="UP001054837"/>
    </source>
</evidence>
<evidence type="ECO:0000256" key="13">
    <source>
        <dbReference type="SAM" id="MobiDB-lite"/>
    </source>
</evidence>
<feature type="compositionally biased region" description="Polar residues" evidence="13">
    <location>
        <begin position="1098"/>
        <end position="1116"/>
    </location>
</feature>
<dbReference type="Pfam" id="PF12796">
    <property type="entry name" value="Ank_2"/>
    <property type="match status" value="1"/>
</dbReference>
<keyword evidence="5" id="KW-1052">Target cell membrane</keyword>
<dbReference type="PROSITE" id="PS50088">
    <property type="entry name" value="ANK_REPEAT"/>
    <property type="match status" value="1"/>
</dbReference>
<evidence type="ECO:0000256" key="3">
    <source>
        <dbReference type="ARBA" id="ARBA00022483"/>
    </source>
</evidence>
<dbReference type="GO" id="GO:0044218">
    <property type="term" value="C:other organism cell membrane"/>
    <property type="evidence" value="ECO:0007669"/>
    <property type="project" value="UniProtKB-KW"/>
</dbReference>
<keyword evidence="9" id="KW-0638">Presynaptic neurotoxin</keyword>
<dbReference type="GO" id="GO:0090729">
    <property type="term" value="F:toxin activity"/>
    <property type="evidence" value="ECO:0007669"/>
    <property type="project" value="UniProtKB-KW"/>
</dbReference>
<organism evidence="15 16">
    <name type="scientific">Caerostris darwini</name>
    <dbReference type="NCBI Taxonomy" id="1538125"/>
    <lineage>
        <taxon>Eukaryota</taxon>
        <taxon>Metazoa</taxon>
        <taxon>Ecdysozoa</taxon>
        <taxon>Arthropoda</taxon>
        <taxon>Chelicerata</taxon>
        <taxon>Arachnida</taxon>
        <taxon>Araneae</taxon>
        <taxon>Araneomorphae</taxon>
        <taxon>Entelegynae</taxon>
        <taxon>Araneoidea</taxon>
        <taxon>Araneidae</taxon>
        <taxon>Caerostris</taxon>
    </lineage>
</organism>
<proteinExistence type="predicted"/>
<keyword evidence="4" id="KW-0964">Secreted</keyword>
<evidence type="ECO:0000256" key="8">
    <source>
        <dbReference type="ARBA" id="ARBA00022737"/>
    </source>
</evidence>
<keyword evidence="3" id="KW-0268">Exocytosis</keyword>
<keyword evidence="15" id="KW-0418">Kinase</keyword>
<dbReference type="PROSITE" id="PS50012">
    <property type="entry name" value="RCC1_3"/>
    <property type="match status" value="2"/>
</dbReference>
<evidence type="ECO:0000256" key="1">
    <source>
        <dbReference type="ARBA" id="ARBA00004175"/>
    </source>
</evidence>
<dbReference type="InterPro" id="IPR051625">
    <property type="entry name" value="Signaling_Regulatory_Domain"/>
</dbReference>
<keyword evidence="6" id="KW-0800">Toxin</keyword>
<gene>
    <name evidence="15" type="primary">Ibtk</name>
    <name evidence="15" type="ORF">CDAR_412201</name>
</gene>
<keyword evidence="7" id="KW-0528">Neurotoxin</keyword>
<comment type="subcellular location">
    <subcellularLocation>
        <location evidence="2">Secreted</location>
    </subcellularLocation>
    <subcellularLocation>
        <location evidence="1">Target cell membrane</location>
    </subcellularLocation>
</comment>
<evidence type="ECO:0000256" key="10">
    <source>
        <dbReference type="ARBA" id="ARBA00023298"/>
    </source>
</evidence>
<dbReference type="PROSITE" id="PS50097">
    <property type="entry name" value="BTB"/>
    <property type="match status" value="2"/>
</dbReference>
<dbReference type="GO" id="GO:0005576">
    <property type="term" value="C:extracellular region"/>
    <property type="evidence" value="ECO:0007669"/>
    <property type="project" value="UniProtKB-SubCell"/>
</dbReference>
<protein>
    <submittedName>
        <fullName evidence="15">Inhibitor of Bruton tyrosine kinase</fullName>
    </submittedName>
</protein>
<dbReference type="Pfam" id="PF00415">
    <property type="entry name" value="RCC1"/>
    <property type="match status" value="3"/>
</dbReference>
<dbReference type="Gene3D" id="1.25.40.20">
    <property type="entry name" value="Ankyrin repeat-containing domain"/>
    <property type="match status" value="1"/>
</dbReference>
<evidence type="ECO:0000256" key="6">
    <source>
        <dbReference type="ARBA" id="ARBA00022656"/>
    </source>
</evidence>
<dbReference type="EMBL" id="BPLQ01014506">
    <property type="protein sequence ID" value="GIY80421.1"/>
    <property type="molecule type" value="Genomic_DNA"/>
</dbReference>
<dbReference type="InterPro" id="IPR009091">
    <property type="entry name" value="RCC1/BLIP-II"/>
</dbReference>
<dbReference type="Gene3D" id="3.30.710.10">
    <property type="entry name" value="Potassium Channel Kv1.1, Chain A"/>
    <property type="match status" value="2"/>
</dbReference>
<comment type="caution">
    <text evidence="15">The sequence shown here is derived from an EMBL/GenBank/DDBJ whole genome shotgun (WGS) entry which is preliminary data.</text>
</comment>
<dbReference type="SUPFAM" id="SSF48403">
    <property type="entry name" value="Ankyrin repeat"/>
    <property type="match status" value="1"/>
</dbReference>
<name>A0AAV4WC50_9ARAC</name>
<feature type="repeat" description="RCC1" evidence="12">
    <location>
        <begin position="198"/>
        <end position="249"/>
    </location>
</feature>
<evidence type="ECO:0000256" key="12">
    <source>
        <dbReference type="PROSITE-ProRule" id="PRU00235"/>
    </source>
</evidence>
<dbReference type="InterPro" id="IPR002110">
    <property type="entry name" value="Ankyrin_rpt"/>
</dbReference>
<dbReference type="PANTHER" id="PTHR22872:SF2">
    <property type="entry name" value="INHIBITOR OF BRUTON TYROSINE KINASE"/>
    <property type="match status" value="1"/>
</dbReference>
<dbReference type="InterPro" id="IPR000210">
    <property type="entry name" value="BTB/POZ_dom"/>
</dbReference>
<evidence type="ECO:0000256" key="9">
    <source>
        <dbReference type="ARBA" id="ARBA00023028"/>
    </source>
</evidence>
<evidence type="ECO:0000256" key="11">
    <source>
        <dbReference type="PROSITE-ProRule" id="PRU00023"/>
    </source>
</evidence>
<keyword evidence="8" id="KW-0677">Repeat</keyword>
<evidence type="ECO:0000256" key="5">
    <source>
        <dbReference type="ARBA" id="ARBA00022537"/>
    </source>
</evidence>
<feature type="domain" description="BTB" evidence="14">
    <location>
        <begin position="566"/>
        <end position="625"/>
    </location>
</feature>
<dbReference type="PANTHER" id="PTHR22872">
    <property type="entry name" value="BTK-BINDING PROTEIN-RELATED"/>
    <property type="match status" value="1"/>
</dbReference>
<dbReference type="GO" id="GO:0006887">
    <property type="term" value="P:exocytosis"/>
    <property type="evidence" value="ECO:0007669"/>
    <property type="project" value="UniProtKB-KW"/>
</dbReference>
<dbReference type="GO" id="GO:0044231">
    <property type="term" value="C:host cell presynaptic membrane"/>
    <property type="evidence" value="ECO:0007669"/>
    <property type="project" value="UniProtKB-KW"/>
</dbReference>
<dbReference type="InterPro" id="IPR036770">
    <property type="entry name" value="Ankyrin_rpt-contain_sf"/>
</dbReference>
<dbReference type="Gene3D" id="2.130.10.30">
    <property type="entry name" value="Regulator of chromosome condensation 1/beta-lactamase-inhibitor protein II"/>
    <property type="match status" value="1"/>
</dbReference>
<dbReference type="InterPro" id="IPR011333">
    <property type="entry name" value="SKP1/BTB/POZ_sf"/>
</dbReference>
<accession>A0AAV4WC50</accession>
<dbReference type="SMART" id="SM00225">
    <property type="entry name" value="BTB"/>
    <property type="match status" value="2"/>
</dbReference>
<sequence length="1209" mass="136472">MEQCIERDCTSKCKSSTHAKQILTCVPFATTSQLRTYAVWLCHNFAAVSDNFGRHLLHLAAACGKWETVEWLLKQCNAEIDIKDGESGWSALHRSFFYGQLACARILCMNGASLKLTDHEGFTPLDIIVKDRLPYIEYQHSDPSDVYAWGSNFNYNLGVGNSQCKVIPDVLEVFRKDFIDIKQVEICKFHSVFLSTNGQVYTCGYGHGGRLGQETEDISLVPSLVKGLGNQLVMQVAAGQDHLVLLLENRQVWSCGLNVYHQLGHIPPPERLLAPKALSLKFLKGKAVIGICAARFHSVIYTKDSVFTFGLNAGQLGHPKGDRTQIHPRQVSALYTEECHLTHVATSDGAIVCATSRGDVYVLHEYQIRKIASRQLEILKLSVVGGYLDSRCDVAGVREGGGLELRVALLTKSGKVFLWRQTDPYLRRCLFTSLKELIISDIHINHYSIGMITSDNEGYIGMISNFKGKRSAPPANVCSPTLFNIKTSKGLTVLLDTDDCHFIKAKKLPNIYRGTSITSDSKGRNFAVLQSDAKMGLVEIPMISNSKIQQDFTRLYLETHEHDDFHDIIINVDKRKFAAHKFILASRSEFFKKQFCKENFSDGELVIDNMKHEAFEQILKFMYTNHCDFLVNGYEVKWGNFKENGKKNKTNAKNKASNPVHIVQEACKKLSLTRLSKRLEGVKLVNGKISVNEPCTMPRLTFSRLSLSKLCDVNLISSVNEASSSDKKTVFSCHKCILAARLDYFHSMLSHCWEESSRLNNLQLPIPSRILEVLINYLYSDDAGEMSDSDDVEFLCHILMTSDQLLIPHLKEICEFSLVKLLSLKNCAELLELTSIYNCVQLKRSCMQFICINLPVVIESKILEVVSDEVMEELSAYYRNLVPCMYNRRISMNRNGIENDLELLEKEFPVSDASVFEKSRSDSHDGKSKTRRRCASWRSDSKDMSSVIENDVKSLDKNIVLDILIPDIIENTVMSTSPIVKQSTVTKIINKQETPKPGQWVMRCPTEEQVLSLDQIMLKEKRELTPLQKKTNFPDKKPLPHLSQKQKKMMKANKVPFSSEISIPNSPTSPNSCPWGKLPEQSPPSPSFWDILAKKELQPSSSSKENSTPVKSFSTAEQKKSNLRDNSPVVENSQDIVISLHDIQLAEEQKLRRAAQPIIKPLHILNIEDQAIEELLALYNAHDNYKEKITVSRVQTEEIASPVWKRGGR</sequence>
<keyword evidence="15" id="KW-0808">Transferase</keyword>
<keyword evidence="10" id="KW-1053">Target membrane</keyword>
<evidence type="ECO:0000256" key="4">
    <source>
        <dbReference type="ARBA" id="ARBA00022525"/>
    </source>
</evidence>
<dbReference type="CDD" id="cd18500">
    <property type="entry name" value="BACK_IBtk"/>
    <property type="match status" value="1"/>
</dbReference>
<dbReference type="PROSITE" id="PS00626">
    <property type="entry name" value="RCC1_2"/>
    <property type="match status" value="1"/>
</dbReference>
<dbReference type="AlphaFoldDB" id="A0AAV4WC50"/>
<feature type="domain" description="BTB" evidence="14">
    <location>
        <begin position="711"/>
        <end position="787"/>
    </location>
</feature>
<feature type="repeat" description="ANK" evidence="11">
    <location>
        <begin position="87"/>
        <end position="119"/>
    </location>
</feature>
<dbReference type="Proteomes" id="UP001054837">
    <property type="component" value="Unassembled WGS sequence"/>
</dbReference>
<feature type="compositionally biased region" description="Low complexity" evidence="13">
    <location>
        <begin position="1058"/>
        <end position="1074"/>
    </location>
</feature>
<keyword evidence="10" id="KW-0472">Membrane</keyword>
<keyword evidence="16" id="KW-1185">Reference proteome</keyword>
<dbReference type="SMART" id="SM00248">
    <property type="entry name" value="ANK"/>
    <property type="match status" value="2"/>
</dbReference>
<evidence type="ECO:0000313" key="15">
    <source>
        <dbReference type="EMBL" id="GIY80421.1"/>
    </source>
</evidence>
<reference evidence="15 16" key="1">
    <citation type="submission" date="2021-06" db="EMBL/GenBank/DDBJ databases">
        <title>Caerostris darwini draft genome.</title>
        <authorList>
            <person name="Kono N."/>
            <person name="Arakawa K."/>
        </authorList>
    </citation>
    <scope>NUCLEOTIDE SEQUENCE [LARGE SCALE GENOMIC DNA]</scope>
</reference>
<evidence type="ECO:0000256" key="2">
    <source>
        <dbReference type="ARBA" id="ARBA00004613"/>
    </source>
</evidence>
<evidence type="ECO:0000256" key="7">
    <source>
        <dbReference type="ARBA" id="ARBA00022699"/>
    </source>
</evidence>
<dbReference type="Pfam" id="PF00651">
    <property type="entry name" value="BTB"/>
    <property type="match status" value="2"/>
</dbReference>
<feature type="region of interest" description="Disordered" evidence="13">
    <location>
        <begin position="1023"/>
        <end position="1128"/>
    </location>
</feature>
<dbReference type="GO" id="GO:0016301">
    <property type="term" value="F:kinase activity"/>
    <property type="evidence" value="ECO:0007669"/>
    <property type="project" value="UniProtKB-KW"/>
</dbReference>
<feature type="repeat" description="RCC1" evidence="12">
    <location>
        <begin position="144"/>
        <end position="197"/>
    </location>
</feature>
<dbReference type="SUPFAM" id="SSF50985">
    <property type="entry name" value="RCC1/BLIP-II"/>
    <property type="match status" value="1"/>
</dbReference>
<evidence type="ECO:0000259" key="14">
    <source>
        <dbReference type="PROSITE" id="PS50097"/>
    </source>
</evidence>
<dbReference type="SUPFAM" id="SSF54695">
    <property type="entry name" value="POZ domain"/>
    <property type="match status" value="2"/>
</dbReference>